<evidence type="ECO:0000256" key="1">
    <source>
        <dbReference type="SAM" id="Phobius"/>
    </source>
</evidence>
<dbReference type="Gene3D" id="2.60.200.20">
    <property type="match status" value="1"/>
</dbReference>
<feature type="domain" description="FHA" evidence="2">
    <location>
        <begin position="3"/>
        <end position="49"/>
    </location>
</feature>
<dbReference type="RefSeq" id="WP_021854078.1">
    <property type="nucleotide sequence ID" value="NZ_DAWCKJ010000052.1"/>
</dbReference>
<dbReference type="AlphaFoldDB" id="A0A8E1QZ25"/>
<dbReference type="SUPFAM" id="SSF49879">
    <property type="entry name" value="SMAD/FHA domain"/>
    <property type="match status" value="1"/>
</dbReference>
<gene>
    <name evidence="3" type="ORF">ACU52_02250</name>
</gene>
<dbReference type="PROSITE" id="PS50006">
    <property type="entry name" value="FHA_DOMAIN"/>
    <property type="match status" value="1"/>
</dbReference>
<keyword evidence="1" id="KW-1133">Transmembrane helix</keyword>
<dbReference type="Proteomes" id="UP000036951">
    <property type="component" value="Unassembled WGS sequence"/>
</dbReference>
<evidence type="ECO:0000313" key="3">
    <source>
        <dbReference type="EMBL" id="KOO69495.1"/>
    </source>
</evidence>
<evidence type="ECO:0000313" key="4">
    <source>
        <dbReference type="Proteomes" id="UP000036951"/>
    </source>
</evidence>
<dbReference type="EMBL" id="LFQU01000002">
    <property type="protein sequence ID" value="KOO69495.1"/>
    <property type="molecule type" value="Genomic_DNA"/>
</dbReference>
<keyword evidence="4" id="KW-1185">Reference proteome</keyword>
<dbReference type="CDD" id="cd00060">
    <property type="entry name" value="FHA"/>
    <property type="match status" value="1"/>
</dbReference>
<proteinExistence type="predicted"/>
<reference evidence="3 4" key="1">
    <citation type="submission" date="2015-06" db="EMBL/GenBank/DDBJ databases">
        <title>Prevotella sp. 109, sp. nov., a novel member of the family Prevotellaceae isolated from human faeces.</title>
        <authorList>
            <person name="Shkoporov A.N."/>
            <person name="Chaplin A.V."/>
            <person name="Kafarskaia L.I."/>
            <person name="Efimov B.A."/>
        </authorList>
    </citation>
    <scope>NUCLEOTIDE SEQUENCE [LARGE SCALE GENOMIC DNA]</scope>
    <source>
        <strain evidence="3 4">109</strain>
    </source>
</reference>
<keyword evidence="1" id="KW-0812">Transmembrane</keyword>
<sequence length="231" mass="25917">MDILIGKFGNQPFKLTEPSISREHALFHLDEATGKMTLRDNNSTNGTWIMSASGSFKRLTGEVPVSLNTLVRLGARHTFRIKELMAQQPPKTDDAVDISELRNIYETYNRNKMSLEAKTSNIMMMRMASLSLGSIFAILLTMLLPKDFAGDTTASAAIKVAGSIIAIGFSWIIVDVKNRSLIQRKDQNERFFRKKYCCPKCGYHFGTKLYENILAEGKCPNSSCKCKFKGK</sequence>
<dbReference type="Pfam" id="PF00498">
    <property type="entry name" value="FHA"/>
    <property type="match status" value="1"/>
</dbReference>
<dbReference type="InterPro" id="IPR008984">
    <property type="entry name" value="SMAD_FHA_dom_sf"/>
</dbReference>
<feature type="transmembrane region" description="Helical" evidence="1">
    <location>
        <begin position="156"/>
        <end position="174"/>
    </location>
</feature>
<dbReference type="InterPro" id="IPR000253">
    <property type="entry name" value="FHA_dom"/>
</dbReference>
<protein>
    <recommendedName>
        <fullName evidence="2">FHA domain-containing protein</fullName>
    </recommendedName>
</protein>
<comment type="caution">
    <text evidence="3">The sequence shown here is derived from an EMBL/GenBank/DDBJ whole genome shotgun (WGS) entry which is preliminary data.</text>
</comment>
<dbReference type="OrthoDB" id="9816434at2"/>
<accession>A0A8E1QZ25</accession>
<organism evidence="3 4">
    <name type="scientific">Xylanibacter rarus</name>
    <dbReference type="NCBI Taxonomy" id="1676614"/>
    <lineage>
        <taxon>Bacteria</taxon>
        <taxon>Pseudomonadati</taxon>
        <taxon>Bacteroidota</taxon>
        <taxon>Bacteroidia</taxon>
        <taxon>Bacteroidales</taxon>
        <taxon>Prevotellaceae</taxon>
        <taxon>Xylanibacter</taxon>
    </lineage>
</organism>
<name>A0A8E1QZ25_9BACT</name>
<keyword evidence="1" id="KW-0472">Membrane</keyword>
<evidence type="ECO:0000259" key="2">
    <source>
        <dbReference type="PROSITE" id="PS50006"/>
    </source>
</evidence>
<feature type="transmembrane region" description="Helical" evidence="1">
    <location>
        <begin position="123"/>
        <end position="144"/>
    </location>
</feature>